<dbReference type="RefSeq" id="WP_124904976.1">
    <property type="nucleotide sequence ID" value="NZ_RQJP01000001.1"/>
</dbReference>
<reference evidence="2 3" key="1">
    <citation type="submission" date="2018-11" db="EMBL/GenBank/DDBJ databases">
        <authorList>
            <person name="Zhou Z."/>
            <person name="Wang G."/>
        </authorList>
    </citation>
    <scope>NUCLEOTIDE SEQUENCE [LARGE SCALE GENOMIC DNA]</scope>
    <source>
        <strain evidence="2 3">KCTC42998</strain>
    </source>
</reference>
<dbReference type="EMBL" id="RQJP01000001">
    <property type="protein sequence ID" value="RRB17907.1"/>
    <property type="molecule type" value="Genomic_DNA"/>
</dbReference>
<evidence type="ECO:0000313" key="3">
    <source>
        <dbReference type="Proteomes" id="UP000274271"/>
    </source>
</evidence>
<protein>
    <recommendedName>
        <fullName evidence="4">Lipoprotein</fullName>
    </recommendedName>
</protein>
<feature type="region of interest" description="Disordered" evidence="1">
    <location>
        <begin position="31"/>
        <end position="57"/>
    </location>
</feature>
<keyword evidence="3" id="KW-1185">Reference proteome</keyword>
<proteinExistence type="predicted"/>
<name>A0A3P1CWW5_9BACT</name>
<comment type="caution">
    <text evidence="2">The sequence shown here is derived from an EMBL/GenBank/DDBJ whole genome shotgun (WGS) entry which is preliminary data.</text>
</comment>
<dbReference type="PROSITE" id="PS51257">
    <property type="entry name" value="PROKAR_LIPOPROTEIN"/>
    <property type="match status" value="1"/>
</dbReference>
<evidence type="ECO:0008006" key="4">
    <source>
        <dbReference type="Google" id="ProtNLM"/>
    </source>
</evidence>
<evidence type="ECO:0000313" key="2">
    <source>
        <dbReference type="EMBL" id="RRB17907.1"/>
    </source>
</evidence>
<organism evidence="2 3">
    <name type="scientific">Larkinella knui</name>
    <dbReference type="NCBI Taxonomy" id="2025310"/>
    <lineage>
        <taxon>Bacteria</taxon>
        <taxon>Pseudomonadati</taxon>
        <taxon>Bacteroidota</taxon>
        <taxon>Cytophagia</taxon>
        <taxon>Cytophagales</taxon>
        <taxon>Spirosomataceae</taxon>
        <taxon>Larkinella</taxon>
    </lineage>
</organism>
<accession>A0A3P1CWW5</accession>
<gene>
    <name evidence="2" type="ORF">EHT87_06430</name>
</gene>
<dbReference type="AlphaFoldDB" id="A0A3P1CWW5"/>
<dbReference type="Proteomes" id="UP000274271">
    <property type="component" value="Unassembled WGS sequence"/>
</dbReference>
<evidence type="ECO:0000256" key="1">
    <source>
        <dbReference type="SAM" id="MobiDB-lite"/>
    </source>
</evidence>
<sequence length="72" mass="7512">MNTNGKLIQSALGLALGMWMLACGGSNFGGIQSKKPVGTKPDKAEPARRLKHTAGTKTRGSEGAIRLVFNGN</sequence>